<sequence>MMATQSITTHRLDVLRLALTGAITAAVVFALCWLGTLVPFSSPTHAYIRLFTPAEISSDAALAPGLCWSFLFGGLSGAVLAIVYNILGPLGRK</sequence>
<keyword evidence="1" id="KW-1133">Transmembrane helix</keyword>
<evidence type="ECO:0000313" key="3">
    <source>
        <dbReference type="Proteomes" id="UP001500827"/>
    </source>
</evidence>
<keyword evidence="1" id="KW-0812">Transmembrane</keyword>
<comment type="caution">
    <text evidence="2">The sequence shown here is derived from an EMBL/GenBank/DDBJ whole genome shotgun (WGS) entry which is preliminary data.</text>
</comment>
<evidence type="ECO:0000256" key="1">
    <source>
        <dbReference type="SAM" id="Phobius"/>
    </source>
</evidence>
<keyword evidence="3" id="KW-1185">Reference proteome</keyword>
<protein>
    <submittedName>
        <fullName evidence="2">Uncharacterized protein</fullName>
    </submittedName>
</protein>
<accession>A0ABP7LVR4</accession>
<feature type="transmembrane region" description="Helical" evidence="1">
    <location>
        <begin position="21"/>
        <end position="41"/>
    </location>
</feature>
<dbReference type="Proteomes" id="UP001500827">
    <property type="component" value="Unassembled WGS sequence"/>
</dbReference>
<keyword evidence="1" id="KW-0472">Membrane</keyword>
<reference evidence="3" key="1">
    <citation type="journal article" date="2019" name="Int. J. Syst. Evol. Microbiol.">
        <title>The Global Catalogue of Microorganisms (GCM) 10K type strain sequencing project: providing services to taxonomists for standard genome sequencing and annotation.</title>
        <authorList>
            <consortium name="The Broad Institute Genomics Platform"/>
            <consortium name="The Broad Institute Genome Sequencing Center for Infectious Disease"/>
            <person name="Wu L."/>
            <person name="Ma J."/>
        </authorList>
    </citation>
    <scope>NUCLEOTIDE SEQUENCE [LARGE SCALE GENOMIC DNA]</scope>
    <source>
        <strain evidence="3">JCM 17543</strain>
    </source>
</reference>
<name>A0ABP7LVR4_9SPHN</name>
<proteinExistence type="predicted"/>
<gene>
    <name evidence="2" type="ORF">GCM10022276_28510</name>
</gene>
<feature type="transmembrane region" description="Helical" evidence="1">
    <location>
        <begin position="61"/>
        <end position="87"/>
    </location>
</feature>
<evidence type="ECO:0000313" key="2">
    <source>
        <dbReference type="EMBL" id="GAA3908477.1"/>
    </source>
</evidence>
<organism evidence="2 3">
    <name type="scientific">Sphingomonas limnosediminicola</name>
    <dbReference type="NCBI Taxonomy" id="940133"/>
    <lineage>
        <taxon>Bacteria</taxon>
        <taxon>Pseudomonadati</taxon>
        <taxon>Pseudomonadota</taxon>
        <taxon>Alphaproteobacteria</taxon>
        <taxon>Sphingomonadales</taxon>
        <taxon>Sphingomonadaceae</taxon>
        <taxon>Sphingomonas</taxon>
    </lineage>
</organism>
<dbReference type="EMBL" id="BAABBM010000001">
    <property type="protein sequence ID" value="GAA3908477.1"/>
    <property type="molecule type" value="Genomic_DNA"/>
</dbReference>